<evidence type="ECO:0000256" key="2">
    <source>
        <dbReference type="ARBA" id="ARBA00022723"/>
    </source>
</evidence>
<dbReference type="InterPro" id="IPR050331">
    <property type="entry name" value="Zinc_finger"/>
</dbReference>
<dbReference type="Gene3D" id="3.30.160.60">
    <property type="entry name" value="Classic Zinc Finger"/>
    <property type="match status" value="3"/>
</dbReference>
<accession>A0A182J2G7</accession>
<keyword evidence="3" id="KW-0677">Repeat</keyword>
<name>A0A182J2G7_ANOAO</name>
<dbReference type="PROSITE" id="PS51915">
    <property type="entry name" value="ZAD"/>
    <property type="match status" value="1"/>
</dbReference>
<dbReference type="EnsemblMetazoa" id="AATE010102-RA">
    <property type="protein sequence ID" value="AATE010102-PA.1"/>
    <property type="gene ID" value="AATE010102"/>
</dbReference>
<dbReference type="GO" id="GO:0003677">
    <property type="term" value="F:DNA binding"/>
    <property type="evidence" value="ECO:0007669"/>
    <property type="project" value="UniProtKB-UniRule"/>
</dbReference>
<dbReference type="InterPro" id="IPR012934">
    <property type="entry name" value="Znf_AD"/>
</dbReference>
<dbReference type="SMART" id="SM00355">
    <property type="entry name" value="ZnF_C2H2"/>
    <property type="match status" value="4"/>
</dbReference>
<dbReference type="PANTHER" id="PTHR16515">
    <property type="entry name" value="PR DOMAIN ZINC FINGER PROTEIN"/>
    <property type="match status" value="1"/>
</dbReference>
<evidence type="ECO:0000256" key="7">
    <source>
        <dbReference type="ARBA" id="ARBA00023242"/>
    </source>
</evidence>
<dbReference type="SUPFAM" id="SSF57667">
    <property type="entry name" value="beta-beta-alpha zinc fingers"/>
    <property type="match status" value="2"/>
</dbReference>
<protein>
    <submittedName>
        <fullName evidence="8">Uncharacterized protein</fullName>
    </submittedName>
</protein>
<dbReference type="PROSITE" id="PS00028">
    <property type="entry name" value="ZINC_FINGER_C2H2_1"/>
    <property type="match status" value="3"/>
</dbReference>
<dbReference type="FunFam" id="3.30.160.60:FF:000446">
    <property type="entry name" value="Zinc finger protein"/>
    <property type="match status" value="1"/>
</dbReference>
<dbReference type="Gene3D" id="3.40.1800.20">
    <property type="match status" value="1"/>
</dbReference>
<proteinExistence type="predicted"/>
<comment type="subcellular location">
    <subcellularLocation>
        <location evidence="1">Nucleus</location>
    </subcellularLocation>
</comment>
<dbReference type="InterPro" id="IPR038441">
    <property type="entry name" value="THAP_Znf_sf"/>
</dbReference>
<keyword evidence="7" id="KW-0539">Nucleus</keyword>
<dbReference type="GO" id="GO:0010468">
    <property type="term" value="P:regulation of gene expression"/>
    <property type="evidence" value="ECO:0007669"/>
    <property type="project" value="TreeGrafter"/>
</dbReference>
<dbReference type="SMART" id="SM00692">
    <property type="entry name" value="DM3"/>
    <property type="match status" value="1"/>
</dbReference>
<keyword evidence="5" id="KW-0862">Zinc</keyword>
<dbReference type="InterPro" id="IPR013087">
    <property type="entry name" value="Znf_C2H2_type"/>
</dbReference>
<dbReference type="GO" id="GO:0005634">
    <property type="term" value="C:nucleus"/>
    <property type="evidence" value="ECO:0007669"/>
    <property type="project" value="UniProtKB-SubCell"/>
</dbReference>
<dbReference type="SMART" id="SM00868">
    <property type="entry name" value="zf-AD"/>
    <property type="match status" value="1"/>
</dbReference>
<dbReference type="SMART" id="SM00980">
    <property type="entry name" value="THAP"/>
    <property type="match status" value="1"/>
</dbReference>
<dbReference type="GO" id="GO:0008270">
    <property type="term" value="F:zinc ion binding"/>
    <property type="evidence" value="ECO:0007669"/>
    <property type="project" value="UniProtKB-UniRule"/>
</dbReference>
<dbReference type="STRING" id="41427.A0A182J2G7"/>
<evidence type="ECO:0000256" key="4">
    <source>
        <dbReference type="ARBA" id="ARBA00022771"/>
    </source>
</evidence>
<evidence type="ECO:0000256" key="1">
    <source>
        <dbReference type="ARBA" id="ARBA00004123"/>
    </source>
</evidence>
<keyword evidence="6" id="KW-0238">DNA-binding</keyword>
<dbReference type="PROSITE" id="PS50950">
    <property type="entry name" value="ZF_THAP"/>
    <property type="match status" value="1"/>
</dbReference>
<dbReference type="Pfam" id="PF05485">
    <property type="entry name" value="THAP"/>
    <property type="match status" value="1"/>
</dbReference>
<keyword evidence="2" id="KW-0479">Metal-binding</keyword>
<dbReference type="PROSITE" id="PS50157">
    <property type="entry name" value="ZINC_FINGER_C2H2_2"/>
    <property type="match status" value="3"/>
</dbReference>
<evidence type="ECO:0000256" key="5">
    <source>
        <dbReference type="ARBA" id="ARBA00022833"/>
    </source>
</evidence>
<evidence type="ECO:0000313" key="8">
    <source>
        <dbReference type="EnsemblMetazoa" id="AATE010102-PA.1"/>
    </source>
</evidence>
<evidence type="ECO:0000256" key="6">
    <source>
        <dbReference type="ARBA" id="ARBA00023125"/>
    </source>
</evidence>
<dbReference type="AlphaFoldDB" id="A0A182J2G7"/>
<dbReference type="Gene3D" id="6.20.210.20">
    <property type="entry name" value="THAP domain"/>
    <property type="match status" value="1"/>
</dbReference>
<organism evidence="8">
    <name type="scientific">Anopheles atroparvus</name>
    <name type="common">European mosquito</name>
    <dbReference type="NCBI Taxonomy" id="41427"/>
    <lineage>
        <taxon>Eukaryota</taxon>
        <taxon>Metazoa</taxon>
        <taxon>Ecdysozoa</taxon>
        <taxon>Arthropoda</taxon>
        <taxon>Hexapoda</taxon>
        <taxon>Insecta</taxon>
        <taxon>Pterygota</taxon>
        <taxon>Neoptera</taxon>
        <taxon>Endopterygota</taxon>
        <taxon>Diptera</taxon>
        <taxon>Nematocera</taxon>
        <taxon>Culicoidea</taxon>
        <taxon>Culicidae</taxon>
        <taxon>Anophelinae</taxon>
        <taxon>Anopheles</taxon>
    </lineage>
</organism>
<dbReference type="InterPro" id="IPR006612">
    <property type="entry name" value="THAP_Znf"/>
</dbReference>
<keyword evidence="4" id="KW-0863">Zinc-finger</keyword>
<dbReference type="PANTHER" id="PTHR16515:SF66">
    <property type="entry name" value="C2H2-TYPE DOMAIN-CONTAINING PROTEIN"/>
    <property type="match status" value="1"/>
</dbReference>
<evidence type="ECO:0000256" key="3">
    <source>
        <dbReference type="ARBA" id="ARBA00022737"/>
    </source>
</evidence>
<sequence length="641" mass="72694">MPASCVIPDCNLKYTHSEDVSFHKFPLKYPDLLKQWIEFTGRDEIWFPTKWSAICSRHFVPSDFKDCAFRKMLLPTAVPSIRKVEEKGSCLVDQPLAAACAPVFTEEIPFRDEDYLRDEHDGTSVTHFPTACVPEHIEDDMQDEEIQLTEITCRICGVSFSRAANNLLFDLAQAIAVVAKYLPFVNLELPDLPRKICLNCLKMVNGFAKFCDNVLRAQTDLEHRFVRSSVVDSSTPKTAPMASRPQPEGVASKPMNIKQEPITMLHIKEEKIESAIGGNRQKENGPSEPFENSPIIIKNQSIGGDPNSIILFNVGNDRSITPSVVKQQQFRESSKNCEILEIVNLYPPIVDITSATIREVQPCEITVPPAIPAANTEPLPSSVQQPTISTQFMSGLKVEKMTEQESEQDDYYFPDTLTLINTLEEHSYTKLPIQADDNKDDVFHAEQWNHKCGVCYRIFDKLFDLKRHLQISSCASTGQLLAGHELAPSLEHQFPPEQSEGVEFSDSIISSALVISTTKLSTDRLLYVCPTCNKHFRSYNNLKVHEPIHTGMKAYICETCGKRFSGRTNLWQHRLTHSELRQFRCKLCPKVFKRRGGLTQHVRAFHMKIKPYRCTTCGYEYALKADMTRCRHSKLRDVESG</sequence>
<dbReference type="VEuPathDB" id="VectorBase:AATE010102"/>
<dbReference type="Pfam" id="PF07776">
    <property type="entry name" value="zf-AD"/>
    <property type="match status" value="1"/>
</dbReference>
<reference evidence="8" key="1">
    <citation type="submission" date="2022-08" db="UniProtKB">
        <authorList>
            <consortium name="EnsemblMetazoa"/>
        </authorList>
    </citation>
    <scope>IDENTIFICATION</scope>
    <source>
        <strain evidence="8">EBRO</strain>
    </source>
</reference>
<dbReference type="InterPro" id="IPR036236">
    <property type="entry name" value="Znf_C2H2_sf"/>
</dbReference>
<dbReference type="SUPFAM" id="SSF57716">
    <property type="entry name" value="Glucocorticoid receptor-like (DNA-binding domain)"/>
    <property type="match status" value="2"/>
</dbReference>
<dbReference type="Pfam" id="PF00096">
    <property type="entry name" value="zf-C2H2"/>
    <property type="match status" value="3"/>
</dbReference>